<dbReference type="InterPro" id="IPR017853">
    <property type="entry name" value="GH"/>
</dbReference>
<dbReference type="Gene3D" id="3.20.20.80">
    <property type="entry name" value="Glycosidases"/>
    <property type="match status" value="1"/>
</dbReference>
<dbReference type="Proteomes" id="UP000467488">
    <property type="component" value="Chromosome"/>
</dbReference>
<gene>
    <name evidence="1" type="ORF">EIMP300_26830</name>
</gene>
<dbReference type="SUPFAM" id="SSF51445">
    <property type="entry name" value="(Trans)glycosidases"/>
    <property type="match status" value="1"/>
</dbReference>
<evidence type="ECO:0008006" key="3">
    <source>
        <dbReference type="Google" id="ProtNLM"/>
    </source>
</evidence>
<sequence>MTFNEINNQRNWRAPLFGYCCSGVVYTEHENPEETMYQVLHHQFVASALAVKAAHRINPEMKVGCMLAMVPLYPYSCNPDDVMFAQKSMRERYVFTDVQLRGYYPSYVLNEWERRGFNIKMEDGDLDVLREGTCDYLGFSYYMTNAVKAEGGTGDAISGFASVFSRQRTEPVC</sequence>
<evidence type="ECO:0000313" key="2">
    <source>
        <dbReference type="Proteomes" id="UP000467488"/>
    </source>
</evidence>
<dbReference type="Pfam" id="PF00232">
    <property type="entry name" value="Glyco_hydro_1"/>
    <property type="match status" value="1"/>
</dbReference>
<organism evidence="1 2">
    <name type="scientific">Escherichia coli</name>
    <dbReference type="NCBI Taxonomy" id="562"/>
    <lineage>
        <taxon>Bacteria</taxon>
        <taxon>Pseudomonadati</taxon>
        <taxon>Pseudomonadota</taxon>
        <taxon>Gammaproteobacteria</taxon>
        <taxon>Enterobacterales</taxon>
        <taxon>Enterobacteriaceae</taxon>
        <taxon>Escherichia</taxon>
    </lineage>
</organism>
<protein>
    <recommendedName>
        <fullName evidence="3">6-phospho-beta-glucosidase</fullName>
    </recommendedName>
</protein>
<dbReference type="AlphaFoldDB" id="A0A8S0FLU5"/>
<dbReference type="GO" id="GO:0005975">
    <property type="term" value="P:carbohydrate metabolic process"/>
    <property type="evidence" value="ECO:0007669"/>
    <property type="project" value="InterPro"/>
</dbReference>
<dbReference type="InterPro" id="IPR001360">
    <property type="entry name" value="Glyco_hydro_1"/>
</dbReference>
<dbReference type="EMBL" id="AP022360">
    <property type="protein sequence ID" value="BBU81283.1"/>
    <property type="molecule type" value="Genomic_DNA"/>
</dbReference>
<name>A0A8S0FLU5_ECOLX</name>
<dbReference type="GO" id="GO:0004553">
    <property type="term" value="F:hydrolase activity, hydrolyzing O-glycosyl compounds"/>
    <property type="evidence" value="ECO:0007669"/>
    <property type="project" value="InterPro"/>
</dbReference>
<evidence type="ECO:0000313" key="1">
    <source>
        <dbReference type="EMBL" id="BBU81283.1"/>
    </source>
</evidence>
<accession>A0A8S0FLU5</accession>
<reference evidence="1 2" key="1">
    <citation type="submission" date="2020-01" db="EMBL/GenBank/DDBJ databases">
        <title>Dynamics of blaIMP-6 dissemination in carbapenem resistant Enterobacteriacea isolated from regional surveillance in Osaka, Japan.</title>
        <authorList>
            <person name="Abe R."/>
            <person name="Akeda Y."/>
            <person name="Sugawara Y."/>
            <person name="Yamamoto N."/>
            <person name="Tomono K."/>
            <person name="Takeuchi D."/>
            <person name="Kawahara R."/>
            <person name="Hamada S."/>
        </authorList>
    </citation>
    <scope>NUCLEOTIDE SEQUENCE [LARGE SCALE GENOMIC DNA]</scope>
    <source>
        <strain evidence="1 2">E300</strain>
    </source>
</reference>
<proteinExistence type="predicted"/>